<dbReference type="InterPro" id="IPR029044">
    <property type="entry name" value="Nucleotide-diphossugar_trans"/>
</dbReference>
<dbReference type="InterPro" id="IPR001173">
    <property type="entry name" value="Glyco_trans_2-like"/>
</dbReference>
<dbReference type="SUPFAM" id="SSF53448">
    <property type="entry name" value="Nucleotide-diphospho-sugar transferases"/>
    <property type="match status" value="1"/>
</dbReference>
<sequence>MKIDVMLPYYGDVDQMKLAARSVLQQTYEDFRLVVLDDGYPDPEPQRWFASLDDPRVTYLRNEQNLGANGNYRKAVELVEAEWFVMMGADDVMLPDYLKAVVSAIGRFPADIIQPGVRVIDEHGRIVQPLVDRVKAVLAPRVPAGGGALAGEPVAASLMRGDWAYFPSLAWRTERVRGIGFRNGLDVVQDLALILDIVKAGGTMAVLPEVVFEYRRHSQSDSSVRALDGRRFDEERRFFLEEAASFDALGWRRAARTARLHLTSRLNAASLLPRAVRKEAGSPSALLRHLLR</sequence>
<name>A0A7D5F0V1_9MICO</name>
<dbReference type="EMBL" id="CP058316">
    <property type="protein sequence ID" value="QLD13348.1"/>
    <property type="molecule type" value="Genomic_DNA"/>
</dbReference>
<dbReference type="RefSeq" id="WP_178014945.1">
    <property type="nucleotide sequence ID" value="NZ_CP058316.1"/>
</dbReference>
<evidence type="ECO:0000259" key="1">
    <source>
        <dbReference type="Pfam" id="PF00535"/>
    </source>
</evidence>
<dbReference type="Pfam" id="PF00535">
    <property type="entry name" value="Glycos_transf_2"/>
    <property type="match status" value="1"/>
</dbReference>
<reference evidence="2 3" key="1">
    <citation type="submission" date="2020-06" db="EMBL/GenBank/DDBJ databases">
        <authorList>
            <person name="Jo H."/>
        </authorList>
    </citation>
    <scope>NUCLEOTIDE SEQUENCE [LARGE SCALE GENOMIC DNA]</scope>
    <source>
        <strain evidence="2 3">I46</strain>
    </source>
</reference>
<dbReference type="Proteomes" id="UP000509638">
    <property type="component" value="Chromosome"/>
</dbReference>
<dbReference type="InterPro" id="IPR050834">
    <property type="entry name" value="Glycosyltransf_2"/>
</dbReference>
<gene>
    <name evidence="2" type="ORF">HW566_12740</name>
</gene>
<evidence type="ECO:0000313" key="3">
    <source>
        <dbReference type="Proteomes" id="UP000509638"/>
    </source>
</evidence>
<organism evidence="2 3">
    <name type="scientific">Microbacterium oleivorans</name>
    <dbReference type="NCBI Taxonomy" id="273677"/>
    <lineage>
        <taxon>Bacteria</taxon>
        <taxon>Bacillati</taxon>
        <taxon>Actinomycetota</taxon>
        <taxon>Actinomycetes</taxon>
        <taxon>Micrococcales</taxon>
        <taxon>Microbacteriaceae</taxon>
        <taxon>Microbacterium</taxon>
    </lineage>
</organism>
<proteinExistence type="predicted"/>
<feature type="domain" description="Glycosyltransferase 2-like" evidence="1">
    <location>
        <begin position="5"/>
        <end position="125"/>
    </location>
</feature>
<dbReference type="GO" id="GO:0016740">
    <property type="term" value="F:transferase activity"/>
    <property type="evidence" value="ECO:0007669"/>
    <property type="project" value="UniProtKB-KW"/>
</dbReference>
<dbReference type="PANTHER" id="PTHR43685">
    <property type="entry name" value="GLYCOSYLTRANSFERASE"/>
    <property type="match status" value="1"/>
</dbReference>
<dbReference type="PANTHER" id="PTHR43685:SF2">
    <property type="entry name" value="GLYCOSYLTRANSFERASE 2-LIKE DOMAIN-CONTAINING PROTEIN"/>
    <property type="match status" value="1"/>
</dbReference>
<dbReference type="AlphaFoldDB" id="A0A7D5F0V1"/>
<dbReference type="Gene3D" id="3.90.550.10">
    <property type="entry name" value="Spore Coat Polysaccharide Biosynthesis Protein SpsA, Chain A"/>
    <property type="match status" value="1"/>
</dbReference>
<evidence type="ECO:0000313" key="2">
    <source>
        <dbReference type="EMBL" id="QLD13348.1"/>
    </source>
</evidence>
<accession>A0A7D5F0V1</accession>
<keyword evidence="2" id="KW-0808">Transferase</keyword>
<protein>
    <submittedName>
        <fullName evidence="2">Glycosyltransferase family 2 protein</fullName>
    </submittedName>
</protein>